<keyword evidence="1" id="KW-0472">Membrane</keyword>
<proteinExistence type="predicted"/>
<dbReference type="EMBL" id="CP036347">
    <property type="protein sequence ID" value="QDU03694.1"/>
    <property type="molecule type" value="Genomic_DNA"/>
</dbReference>
<organism evidence="2 3">
    <name type="scientific">Gimesia chilikensis</name>
    <dbReference type="NCBI Taxonomy" id="2605989"/>
    <lineage>
        <taxon>Bacteria</taxon>
        <taxon>Pseudomonadati</taxon>
        <taxon>Planctomycetota</taxon>
        <taxon>Planctomycetia</taxon>
        <taxon>Planctomycetales</taxon>
        <taxon>Planctomycetaceae</taxon>
        <taxon>Gimesia</taxon>
    </lineage>
</organism>
<protein>
    <submittedName>
        <fullName evidence="2">Uncharacterized protein</fullName>
    </submittedName>
</protein>
<reference evidence="2 3" key="1">
    <citation type="submission" date="2019-02" db="EMBL/GenBank/DDBJ databases">
        <title>Deep-cultivation of Planctomycetes and their phenomic and genomic characterization uncovers novel biology.</title>
        <authorList>
            <person name="Wiegand S."/>
            <person name="Jogler M."/>
            <person name="Boedeker C."/>
            <person name="Pinto D."/>
            <person name="Vollmers J."/>
            <person name="Rivas-Marin E."/>
            <person name="Kohn T."/>
            <person name="Peeters S.H."/>
            <person name="Heuer A."/>
            <person name="Rast P."/>
            <person name="Oberbeckmann S."/>
            <person name="Bunk B."/>
            <person name="Jeske O."/>
            <person name="Meyerdierks A."/>
            <person name="Storesund J.E."/>
            <person name="Kallscheuer N."/>
            <person name="Luecker S."/>
            <person name="Lage O.M."/>
            <person name="Pohl T."/>
            <person name="Merkel B.J."/>
            <person name="Hornburger P."/>
            <person name="Mueller R.-W."/>
            <person name="Bruemmer F."/>
            <person name="Labrenz M."/>
            <person name="Spormann A.M."/>
            <person name="Op den Camp H."/>
            <person name="Overmann J."/>
            <person name="Amann R."/>
            <person name="Jetten M.S.M."/>
            <person name="Mascher T."/>
            <person name="Medema M.H."/>
            <person name="Devos D.P."/>
            <person name="Kaster A.-K."/>
            <person name="Ovreas L."/>
            <person name="Rohde M."/>
            <person name="Galperin M.Y."/>
            <person name="Jogler C."/>
        </authorList>
    </citation>
    <scope>NUCLEOTIDE SEQUENCE [LARGE SCALE GENOMIC DNA]</scope>
    <source>
        <strain evidence="2 3">V6</strain>
    </source>
</reference>
<dbReference type="AlphaFoldDB" id="A0A517WEL6"/>
<evidence type="ECO:0000313" key="2">
    <source>
        <dbReference type="EMBL" id="QDU03694.1"/>
    </source>
</evidence>
<keyword evidence="1" id="KW-1133">Transmembrane helix</keyword>
<dbReference type="RefSeq" id="WP_145041535.1">
    <property type="nucleotide sequence ID" value="NZ_CP036347.1"/>
</dbReference>
<dbReference type="Proteomes" id="UP000320722">
    <property type="component" value="Chromosome"/>
</dbReference>
<keyword evidence="1" id="KW-0812">Transmembrane</keyword>
<sequence>MADKKESKTIRFLGLSIPLLLMGYVLSIGPLVALTYDADMKSHNPQIEKFLIRFYAPLTWVADQNAYLGQAFISYIEFCRGSEITDAD</sequence>
<evidence type="ECO:0000256" key="1">
    <source>
        <dbReference type="SAM" id="Phobius"/>
    </source>
</evidence>
<accession>A0A517WEL6</accession>
<feature type="transmembrane region" description="Helical" evidence="1">
    <location>
        <begin position="12"/>
        <end position="36"/>
    </location>
</feature>
<name>A0A517WEL6_9PLAN</name>
<evidence type="ECO:0000313" key="3">
    <source>
        <dbReference type="Proteomes" id="UP000320722"/>
    </source>
</evidence>
<gene>
    <name evidence="2" type="ORF">V6x_34170</name>
</gene>